<gene>
    <name evidence="2" type="ORF">UW32_C0001G0484</name>
</gene>
<accession>A0A0G1JIT6</accession>
<dbReference type="Gene3D" id="1.10.1330.10">
    <property type="entry name" value="Dockerin domain"/>
    <property type="match status" value="1"/>
</dbReference>
<name>A0A0G1JIT6_9BACT</name>
<organism evidence="2 3">
    <name type="scientific">Candidatus Wolfebacteria bacterium GW2011_GWE2_44_13</name>
    <dbReference type="NCBI Taxonomy" id="1619017"/>
    <lineage>
        <taxon>Bacteria</taxon>
        <taxon>Candidatus Wolfeibacteriota</taxon>
    </lineage>
</organism>
<comment type="caution">
    <text evidence="2">The sequence shown here is derived from an EMBL/GenBank/DDBJ whole genome shotgun (WGS) entry which is preliminary data.</text>
</comment>
<sequence>MSHKKGVPLFNIFALVGLMIGSVLLGTAPVYAANGSGTNSVTPTSTDVSSTGNTFTFTSTAAETMDSGGISIAVPAGWSAPQENIGTAGYITATSPSGIVGDVVTTADSATGWQEDDFDACSTLSATAGTVKEGTASIQCINTQANGPDDGDSFSYRFANADWSGYTKLGVWLRSSVAISSAMNYIQVAYVDGTTGTDLGDGAAEETFNVQSLAANTWTYFTFDLTAARSSINGVGIICKGSGCDSRTIFVDYVLLGPGSPTISGAGPWTVNVPFLTMPSAGTATITYGSGGGTSGVTAPSTAGDYTFTTQSRFDAGGTLTSIGLSPVIQVRNPVPTTTGISPSSKTVGDAQFTMTVNGTNFVSASVVRLNGSDRTTVFASSTQLTATIPASDMTAPTTTAQITVFNPTPGGGVSNAQTFTVNKANITITLGSSLNPSTYGDSVTFTATTTSSVSTPTGTVTFFNGATPLATSTLTGGVATLATSTLSIATHSITAVYNGDTNFNASTSATVLQTVNKANITITLDSSLNPSTYGDLVTFTATTTSGVGTPSGTVTFKNGGVAFATSTLTDGVATVATSTLTVGAHSITATYNGDATFNASTSAAVSQTVNKANITITLGSSLNPSTYGDLVTFTATTTSGAGTPSGTVTFKDGVTNLATSTLTGGVATFAVSALTVGAHSITAVYNGDTNFNASTSATVSQTVNKANITITLASSLNPSTYGDSVTFTATTTATAGTPSGTVTFFDGATPLATSTLTGGVATLATSSLNVATHSITAVYNGDTNFNASTSAAVSQTVNKANITITLGSSLNPSTYGNLVTFTATTTSSVSTPTGTATFFDGATPLATSTLTGGVATFATSVLTIGAHSIIAVYNGDTNFNASTSAAVSQTVNKANITITLGSSLNPSTYGDSVTFIATTTSGVGTPSGTVTFFNGATPLATSTLSSGVATFLTDALTVGAHSITATYNGDATFNASTSAAVSQTVNKANITITLASSLNPSTYGDSVTFTATTTATAGTPSGTVTFKNGGVAFATSTLTGGVAIVATSTLTVGAHSITATYNGDTNFNVSTSAAVAQTVNKADITITLDSSLNPSTYGDAVTFTATTTSSVGTPSGTVTFFNGATPLATSTLTGGVATLATSSLTVGVHSITAVYNGDANFNASTSAAVAQTVNKANITITLGSSLNPSTYGDSVTFTATTTALFGTPSGTVTFFDGVVSLGDGTLSGGVATLATSSLAVGAHSITATYNGDTNFNASTSAAVSQTVNKANITITLASSLNPSTYGDLVTFTATTTSGLGTPSGTVTFKNGGVAFATSTLTGGVATVATSTLTVGAHSITATYNGDDMFNASTSAAVLQTVNKADITITLDSSLNPSTYGDLVTFTATTTSGAGTPSGTVTFKDGVTNLATSTLTGGVATFATSALTVGAHSITAVYNGDTNFNASTSAAVVQVVNKMDITITLGSSLNPSTYSDSVTFTATTTALSGTPSGTVTFFNGATPLATSTMTGGVATFVTSTLSATTHSITATYNGDTNFNASTSAAVSQVVNKANITIIMGSSLNPSTYGDSVTFTATTTSGVDTPSGTVTFFNETTPLATSTLTGGVATFATDVLLVGTHSITAVYNGDANFNASTSAAVSQVVNKKSVTITLGSSLNPSAYGDLVTFTATTTALSGTPTGDVTFFNGATPLATSTIAGGVATFATSSLAVGVHSITAVYNGDTNFNASTSAAVLQTVNKANITITLASSLNPSTYGDLVTFTAMTTSGVGTPSGTVTFKNGGVAFATSTLTDGVATLATSTLSIATHSITATYNGDTNFNASTSAAVLQTVNKANITITLDSSLNPSTYGDLVTFTATTTSGVGTPSGTVTFKDGVTNLATSTLTGGIATFATDALAVGAHSITAVYNGDANFNASTSATVSQVVNNPTPIITLLSPNTIEEGSATTSLTISGSRFASDATVTFDGTPLTIDTQSSTTINTTIPASLVTAFGTSTVAVINPVPGGGTATSSFIITRGAAKFVFNGHPYSGTVDAPITITIQAQRENGTVVTNYQNDVTLNVSGSALPESVLINIINGVGTTTISNTVAEIVTLTLADTQSTGLDVTATTSATFGHGAITQFTLAGPATLNVGDRAEFTTTRKDQYGNPVTSGPDTTVYFYTTSTSSSAVFYDAATNGNTITSAIIGSGASTTMAWYYDEDPGVYTITASDNGAAPDGDTGINDATSTLTVNAVATRFVIIDPTDGTVDAPITVVVQAQDNLGRLITDYQNDVTLIASSTGGLVNATSTLVGIVNGSGTTTISNTVAETVFLSLADSQGTGLNVASSTQDVVFAPGEVTQFSLTHSGDMEQNTRKEFVAGRKDQYGNFVSASTTQAYLYASPTSTAKFYDADAGGNEITAITLTPGNATTSFWLYSNTPATTTVTVSDNATTPDGDTNINDAVNEILVTPIAVRFEIVDPTDGTVDAPITVTVRALDEFGQVVPSFTEDVTLLVTGSAVANPVLVDLENGVGTTQVSDTVAETVTLTLSDTQSTGLVATSTQNVVFAVGAFAKLNLNNVVNATAGDLVAYTVTRTDQYDNQITSGSITVNLSATPTTTPGTFYSSNATSSSVITSVAIDSGNAVGQFWYYNEVADSYQVTAQTGAVIGYDDIVINAAAIAKFTINDRTSMNPASRVQYTVVRKDQFNNLVTTGDTTAYLYADPAGVGTSFYDAATNGNVVTSVAIGSGQSSQNAWYYEETSGAHTITASDNATAPDGAVGVLDASDVLSVQTATGTRFVFNPDPDPLTITAGNSSLVTIQVQDDFGNIDTNYQNDITLVTGVTSVSGTGLTNGQALIDIVNGEGTITLTDTVAETVNMALSDSQGTGLVVTDTASLVWTAGAVTQFTITDQASIVAGTSTPYTVTRKDQYGNTVTSGSNLVYLYSNSTGASARFQATETGTSSISFVTLANGFASTTFWYYDEDAGTWDITASDNATTADGATGIADASDSLIVTAAPVVADRYIILDPPDAGLNENIVVIIQAQDADGGLDTTVQEDVYLAFSTSSITSSPMKLDGRALVSVVDGIGTVTISDSVAETVQLSLERLTGSTSTLAITSTQDVMFFVRQVAVGGGGGGGSVYVAPTVTFSGRAYPGASVSLFARIGGQDIPLERNIEVRADGTFTIDFSGALRGLESFGLAILDKDGNVAQIKTYTMDKITRATEQKNLYIAPTAGLIQRTVAIGNNAGIAGSAAPGSVIRAEVDGQPVAAQAQVGNDGTYRLLVNTNGLAYGGHIIRMKQVDKDGIESDWSPSKVFMVSRALVTQADLNNNGGIDIGDWSIFLTRFASTDTEARKQVDLNNDGKVDISDFSVFIRSVVNR</sequence>
<proteinExistence type="predicted"/>
<dbReference type="Gene3D" id="2.60.40.10">
    <property type="entry name" value="Immunoglobulins"/>
    <property type="match status" value="17"/>
</dbReference>
<dbReference type="GO" id="GO:0000272">
    <property type="term" value="P:polysaccharide catabolic process"/>
    <property type="evidence" value="ECO:0007669"/>
    <property type="project" value="InterPro"/>
</dbReference>
<dbReference type="InterPro" id="IPR018247">
    <property type="entry name" value="EF_Hand_1_Ca_BS"/>
</dbReference>
<dbReference type="SUPFAM" id="SSF81296">
    <property type="entry name" value="E set domains"/>
    <property type="match status" value="2"/>
</dbReference>
<dbReference type="Proteomes" id="UP000034051">
    <property type="component" value="Unassembled WGS sequence"/>
</dbReference>
<evidence type="ECO:0000313" key="2">
    <source>
        <dbReference type="EMBL" id="KKT43892.1"/>
    </source>
</evidence>
<feature type="domain" description="EF-hand" evidence="1">
    <location>
        <begin position="3335"/>
        <end position="3360"/>
    </location>
</feature>
<dbReference type="InterPro" id="IPR002909">
    <property type="entry name" value="IPT_dom"/>
</dbReference>
<dbReference type="PROSITE" id="PS00018">
    <property type="entry name" value="EF_HAND_1"/>
    <property type="match status" value="1"/>
</dbReference>
<dbReference type="EMBL" id="LCHW01000001">
    <property type="protein sequence ID" value="KKT43892.1"/>
    <property type="molecule type" value="Genomic_DNA"/>
</dbReference>
<dbReference type="InterPro" id="IPR036439">
    <property type="entry name" value="Dockerin_dom_sf"/>
</dbReference>
<dbReference type="GO" id="GO:0005509">
    <property type="term" value="F:calcium ion binding"/>
    <property type="evidence" value="ECO:0007669"/>
    <property type="project" value="InterPro"/>
</dbReference>
<evidence type="ECO:0000313" key="3">
    <source>
        <dbReference type="Proteomes" id="UP000034051"/>
    </source>
</evidence>
<evidence type="ECO:0000259" key="1">
    <source>
        <dbReference type="PROSITE" id="PS50222"/>
    </source>
</evidence>
<dbReference type="InterPro" id="IPR013783">
    <property type="entry name" value="Ig-like_fold"/>
</dbReference>
<dbReference type="PATRIC" id="fig|1619017.3.peg.499"/>
<protein>
    <recommendedName>
        <fullName evidence="1">EF-hand domain-containing protein</fullName>
    </recommendedName>
</protein>
<dbReference type="InterPro" id="IPR014756">
    <property type="entry name" value="Ig_E-set"/>
</dbReference>
<dbReference type="PROSITE" id="PS50222">
    <property type="entry name" value="EF_HAND_2"/>
    <property type="match status" value="1"/>
</dbReference>
<dbReference type="Pfam" id="PF01833">
    <property type="entry name" value="TIG"/>
    <property type="match status" value="2"/>
</dbReference>
<dbReference type="Pfam" id="PF16640">
    <property type="entry name" value="Big_3_5"/>
    <property type="match status" value="16"/>
</dbReference>
<reference evidence="2 3" key="1">
    <citation type="journal article" date="2015" name="Nature">
        <title>rRNA introns, odd ribosomes, and small enigmatic genomes across a large radiation of phyla.</title>
        <authorList>
            <person name="Brown C.T."/>
            <person name="Hug L.A."/>
            <person name="Thomas B.C."/>
            <person name="Sharon I."/>
            <person name="Castelle C.J."/>
            <person name="Singh A."/>
            <person name="Wilkins M.J."/>
            <person name="Williams K.H."/>
            <person name="Banfield J.F."/>
        </authorList>
    </citation>
    <scope>NUCLEOTIDE SEQUENCE [LARGE SCALE GENOMIC DNA]</scope>
</reference>
<dbReference type="InterPro" id="IPR032109">
    <property type="entry name" value="Big_3_5"/>
</dbReference>
<dbReference type="InterPro" id="IPR002048">
    <property type="entry name" value="EF_hand_dom"/>
</dbReference>